<gene>
    <name evidence="3" type="ORF">FHP24_17490</name>
</gene>
<accession>A0A5C4XHX2</accession>
<reference evidence="3 4" key="1">
    <citation type="submission" date="2019-06" db="EMBL/GenBank/DDBJ databases">
        <title>The draft genome of Rhizobium smilacinae PTYR-5.</title>
        <authorList>
            <person name="Liu L."/>
            <person name="Li L."/>
            <person name="Zhang X."/>
        </authorList>
    </citation>
    <scope>NUCLEOTIDE SEQUENCE [LARGE SCALE GENOMIC DNA]</scope>
    <source>
        <strain evidence="3 4">PTYR-5</strain>
    </source>
</reference>
<evidence type="ECO:0000256" key="2">
    <source>
        <dbReference type="SAM" id="SignalP"/>
    </source>
</evidence>
<dbReference type="Proteomes" id="UP000311605">
    <property type="component" value="Unassembled WGS sequence"/>
</dbReference>
<proteinExistence type="predicted"/>
<feature type="signal peptide" evidence="2">
    <location>
        <begin position="1"/>
        <end position="34"/>
    </location>
</feature>
<evidence type="ECO:0000313" key="4">
    <source>
        <dbReference type="Proteomes" id="UP000311605"/>
    </source>
</evidence>
<keyword evidence="4" id="KW-1185">Reference proteome</keyword>
<keyword evidence="2" id="KW-0732">Signal</keyword>
<organism evidence="3 4">
    <name type="scientific">Aliirhizobium smilacinae</name>
    <dbReference type="NCBI Taxonomy" id="1395944"/>
    <lineage>
        <taxon>Bacteria</taxon>
        <taxon>Pseudomonadati</taxon>
        <taxon>Pseudomonadota</taxon>
        <taxon>Alphaproteobacteria</taxon>
        <taxon>Hyphomicrobiales</taxon>
        <taxon>Rhizobiaceae</taxon>
        <taxon>Aliirhizobium</taxon>
    </lineage>
</organism>
<feature type="region of interest" description="Disordered" evidence="1">
    <location>
        <begin position="37"/>
        <end position="135"/>
    </location>
</feature>
<comment type="caution">
    <text evidence="3">The sequence shown here is derived from an EMBL/GenBank/DDBJ whole genome shotgun (WGS) entry which is preliminary data.</text>
</comment>
<evidence type="ECO:0008006" key="5">
    <source>
        <dbReference type="Google" id="ProtNLM"/>
    </source>
</evidence>
<name>A0A5C4XHX2_9HYPH</name>
<dbReference type="AlphaFoldDB" id="A0A5C4XHX2"/>
<dbReference type="OrthoDB" id="7374881at2"/>
<feature type="compositionally biased region" description="Polar residues" evidence="1">
    <location>
        <begin position="77"/>
        <end position="89"/>
    </location>
</feature>
<feature type="chain" id="PRO_5022736533" description="Lipoprotein" evidence="2">
    <location>
        <begin position="35"/>
        <end position="268"/>
    </location>
</feature>
<evidence type="ECO:0000256" key="1">
    <source>
        <dbReference type="SAM" id="MobiDB-lite"/>
    </source>
</evidence>
<feature type="compositionally biased region" description="Low complexity" evidence="1">
    <location>
        <begin position="123"/>
        <end position="134"/>
    </location>
</feature>
<dbReference type="EMBL" id="VDMN01000003">
    <property type="protein sequence ID" value="TNM63007.1"/>
    <property type="molecule type" value="Genomic_DNA"/>
</dbReference>
<evidence type="ECO:0000313" key="3">
    <source>
        <dbReference type="EMBL" id="TNM63007.1"/>
    </source>
</evidence>
<sequence length="268" mass="27901">MCSGGGCVQRSGRWHVIAALVLLLGLSACNTTDALTPQVDIGGGMERSSSTVTQDDTDRMAGTYKPAPFRPAPPASRTYSRGPNNTLESQARALENGNTISPSSSGPPPEWAGQTSGSLVQMPSAGGAPATSPANQAALPSVQANDGGTIRFLPIIGAPVEAVTPLSRQLAAAARSSGLTIRPSVDTSTEHILKGYFSALADDGKVTVVYVWDVLDNAGARLHRMQGQETLSAESSDPWAAIPASVMQSIADKTISGYLEWRQTALRL</sequence>
<protein>
    <recommendedName>
        <fullName evidence="5">Lipoprotein</fullName>
    </recommendedName>
</protein>